<dbReference type="InterPro" id="IPR036388">
    <property type="entry name" value="WH-like_DNA-bd_sf"/>
</dbReference>
<dbReference type="InterPro" id="IPR058163">
    <property type="entry name" value="LysR-type_TF_proteobact-type"/>
</dbReference>
<reference evidence="7" key="2">
    <citation type="submission" date="2022-06" db="EMBL/GenBank/DDBJ databases">
        <title>Complete genome sequence and characterization of Cupriavidus gilardii QJ1 isolated from contaminating cells.</title>
        <authorList>
            <person name="Qi J."/>
        </authorList>
    </citation>
    <scope>NUCLEOTIDE SEQUENCE</scope>
    <source>
        <strain evidence="7">QJ1</strain>
    </source>
</reference>
<keyword evidence="9" id="KW-1185">Reference proteome</keyword>
<dbReference type="Proteomes" id="UP000542973">
    <property type="component" value="Unassembled WGS sequence"/>
</dbReference>
<organism evidence="6 8">
    <name type="scientific">Cupriavidus gilardii</name>
    <dbReference type="NCBI Taxonomy" id="82541"/>
    <lineage>
        <taxon>Bacteria</taxon>
        <taxon>Pseudomonadati</taxon>
        <taxon>Pseudomonadota</taxon>
        <taxon>Betaproteobacteria</taxon>
        <taxon>Burkholderiales</taxon>
        <taxon>Burkholderiaceae</taxon>
        <taxon>Cupriavidus</taxon>
    </lineage>
</organism>
<evidence type="ECO:0000259" key="5">
    <source>
        <dbReference type="PROSITE" id="PS50931"/>
    </source>
</evidence>
<evidence type="ECO:0000313" key="9">
    <source>
        <dbReference type="Proteomes" id="UP001056648"/>
    </source>
</evidence>
<evidence type="ECO:0000256" key="1">
    <source>
        <dbReference type="ARBA" id="ARBA00009437"/>
    </source>
</evidence>
<keyword evidence="2" id="KW-0805">Transcription regulation</keyword>
<sequence length="313" mass="33859">MKSTTSRNLPALANLVALEATVRKGSVTEAADELCLTQSAVSKQLTELENFLGVRLLDRRKGGVVATATGAEYLKRVTQVLNLLEEATLEVLTGRGSGGRLDLSVPVSLGNIWLLPRMLQFAKQHPQIQLNITTKVGPVDLPHSGLDAAIMYCGGPPPGHFGVEVMPLELFPVCAPERRPRGGSLAQALRQLPLLHQHTALDAWPAYLAQIGAKVARPGDGPRYGLLTMGLQAAVSGMGIALLPEFVAGDDLRAGRLIRLSDTSYLSPKSYYFVCLDEKRANPTLVTFLDWLLQTAKADAHRPRHRLTPARPT</sequence>
<dbReference type="Pfam" id="PF00126">
    <property type="entry name" value="HTH_1"/>
    <property type="match status" value="1"/>
</dbReference>
<evidence type="ECO:0000256" key="4">
    <source>
        <dbReference type="ARBA" id="ARBA00023163"/>
    </source>
</evidence>
<comment type="similarity">
    <text evidence="1">Belongs to the LysR transcriptional regulatory family.</text>
</comment>
<evidence type="ECO:0000313" key="7">
    <source>
        <dbReference type="EMBL" id="USE78631.1"/>
    </source>
</evidence>
<dbReference type="PROSITE" id="PS50931">
    <property type="entry name" value="HTH_LYSR"/>
    <property type="match status" value="1"/>
</dbReference>
<dbReference type="Proteomes" id="UP001056648">
    <property type="component" value="Chromosome 2"/>
</dbReference>
<feature type="domain" description="HTH lysR-type" evidence="5">
    <location>
        <begin position="15"/>
        <end position="67"/>
    </location>
</feature>
<dbReference type="InterPro" id="IPR005119">
    <property type="entry name" value="LysR_subst-bd"/>
</dbReference>
<dbReference type="GO" id="GO:0043565">
    <property type="term" value="F:sequence-specific DNA binding"/>
    <property type="evidence" value="ECO:0007669"/>
    <property type="project" value="TreeGrafter"/>
</dbReference>
<name>A0A849BFR5_9BURK</name>
<protein>
    <submittedName>
        <fullName evidence="6">LysR family transcriptional regulator</fullName>
    </submittedName>
    <submittedName>
        <fullName evidence="7">LysR substrate-binding domain-containing protein</fullName>
    </submittedName>
</protein>
<dbReference type="SUPFAM" id="SSF46785">
    <property type="entry name" value="Winged helix' DNA-binding domain"/>
    <property type="match status" value="1"/>
</dbReference>
<dbReference type="PRINTS" id="PR00039">
    <property type="entry name" value="HTHLYSR"/>
</dbReference>
<dbReference type="InterPro" id="IPR036390">
    <property type="entry name" value="WH_DNA-bd_sf"/>
</dbReference>
<accession>A0A849BFR5</accession>
<keyword evidence="3" id="KW-0238">DNA-binding</keyword>
<dbReference type="EMBL" id="CP098736">
    <property type="protein sequence ID" value="USE78631.1"/>
    <property type="molecule type" value="Genomic_DNA"/>
</dbReference>
<dbReference type="Gene3D" id="3.40.190.10">
    <property type="entry name" value="Periplasmic binding protein-like II"/>
    <property type="match status" value="2"/>
</dbReference>
<dbReference type="GO" id="GO:0006351">
    <property type="term" value="P:DNA-templated transcription"/>
    <property type="evidence" value="ECO:0007669"/>
    <property type="project" value="TreeGrafter"/>
</dbReference>
<dbReference type="AlphaFoldDB" id="A0A849BFR5"/>
<proteinExistence type="inferred from homology"/>
<evidence type="ECO:0000313" key="6">
    <source>
        <dbReference type="EMBL" id="NNH12944.1"/>
    </source>
</evidence>
<dbReference type="SUPFAM" id="SSF53850">
    <property type="entry name" value="Periplasmic binding protein-like II"/>
    <property type="match status" value="1"/>
</dbReference>
<dbReference type="InterPro" id="IPR000847">
    <property type="entry name" value="LysR_HTH_N"/>
</dbReference>
<keyword evidence="4" id="KW-0804">Transcription</keyword>
<dbReference type="RefSeq" id="WP_082371625.1">
    <property type="nucleotide sequence ID" value="NZ_BAAAEB010000046.1"/>
</dbReference>
<reference evidence="6 8" key="1">
    <citation type="submission" date="2020-05" db="EMBL/GenBank/DDBJ databases">
        <title>MicrobeNet Type strains.</title>
        <authorList>
            <person name="Nicholson A.C."/>
        </authorList>
    </citation>
    <scope>NUCLEOTIDE SEQUENCE [LARGE SCALE GENOMIC DNA]</scope>
    <source>
        <strain evidence="6 8">ATCC 700815</strain>
    </source>
</reference>
<dbReference type="GO" id="GO:0003700">
    <property type="term" value="F:DNA-binding transcription factor activity"/>
    <property type="evidence" value="ECO:0007669"/>
    <property type="project" value="InterPro"/>
</dbReference>
<dbReference type="EMBL" id="JABEMD010000036">
    <property type="protein sequence ID" value="NNH12944.1"/>
    <property type="molecule type" value="Genomic_DNA"/>
</dbReference>
<dbReference type="CDD" id="cd08432">
    <property type="entry name" value="PBP2_GcdR_TrpI_HvrB_AmpR_like"/>
    <property type="match status" value="1"/>
</dbReference>
<gene>
    <name evidence="6" type="ORF">HLB16_18935</name>
    <name evidence="7" type="ORF">NDR89_18415</name>
</gene>
<dbReference type="Gene3D" id="1.10.10.10">
    <property type="entry name" value="Winged helix-like DNA-binding domain superfamily/Winged helix DNA-binding domain"/>
    <property type="match status" value="1"/>
</dbReference>
<evidence type="ECO:0000256" key="3">
    <source>
        <dbReference type="ARBA" id="ARBA00023125"/>
    </source>
</evidence>
<evidence type="ECO:0000256" key="2">
    <source>
        <dbReference type="ARBA" id="ARBA00023015"/>
    </source>
</evidence>
<dbReference type="Pfam" id="PF03466">
    <property type="entry name" value="LysR_substrate"/>
    <property type="match status" value="1"/>
</dbReference>
<dbReference type="PANTHER" id="PTHR30537:SF26">
    <property type="entry name" value="GLYCINE CLEAVAGE SYSTEM TRANSCRIPTIONAL ACTIVATOR"/>
    <property type="match status" value="1"/>
</dbReference>
<evidence type="ECO:0000313" key="8">
    <source>
        <dbReference type="Proteomes" id="UP000542973"/>
    </source>
</evidence>
<dbReference type="PANTHER" id="PTHR30537">
    <property type="entry name" value="HTH-TYPE TRANSCRIPTIONAL REGULATOR"/>
    <property type="match status" value="1"/>
</dbReference>